<dbReference type="Pfam" id="PF16153">
    <property type="entry name" value="DUF4861"/>
    <property type="match status" value="1"/>
</dbReference>
<organism evidence="1 2">
    <name type="scientific">Coprobacter tertius</name>
    <dbReference type="NCBI Taxonomy" id="2944915"/>
    <lineage>
        <taxon>Bacteria</taxon>
        <taxon>Pseudomonadati</taxon>
        <taxon>Bacteroidota</taxon>
        <taxon>Bacteroidia</taxon>
        <taxon>Bacteroidales</taxon>
        <taxon>Barnesiellaceae</taxon>
        <taxon>Coprobacter</taxon>
    </lineage>
</organism>
<sequence>MKKILYLCLVAILAFSCSNKEKVNIRISNDSSFDRENENVEISVKEVRDKLQLSDKESFILVDNNGKQCIYQVTYDGKLIFPVSVKAGESLSYNITKGIPEHFKSKVYGRQFSEREDDIAWENDKIAFRTYGPALQATGEKAYGYDIWVKSVPDLVIEDRYANELNPEIKAKIKILKKKNPAAADSLYRSVSYHVDHGNGLDCYKVGPTLGAGTAALMSDNTIIYPYCYKTYEILDKGPLRFTVKLVYEPIIAFGESGIVETRIISLDAGSQLNKTIINYTGLTKEIPLAAGIVLHEAKGIADYTINIKDGYISYVDPTDNPKNNNGKIYVGVVIPGGISRVETLFFDKKEAIQRGADGHLLAINNYVPGSNYTYYWGAGWSKYGYNSKLDWDAYLARFSEFCNHPLKIEIK</sequence>
<keyword evidence="2" id="KW-1185">Reference proteome</keyword>
<dbReference type="EMBL" id="JANDHW010000007">
    <property type="protein sequence ID" value="MCP9612126.1"/>
    <property type="molecule type" value="Genomic_DNA"/>
</dbReference>
<dbReference type="InterPro" id="IPR032342">
    <property type="entry name" value="DUF4861"/>
</dbReference>
<name>A0ABT1MLH9_9BACT</name>
<dbReference type="RefSeq" id="WP_255027381.1">
    <property type="nucleotide sequence ID" value="NZ_JANDHW010000007.1"/>
</dbReference>
<gene>
    <name evidence="1" type="ORF">NMU02_08490</name>
</gene>
<reference evidence="1 2" key="1">
    <citation type="submission" date="2022-07" db="EMBL/GenBank/DDBJ databases">
        <title>Fecal culturing of patients with breast cancer.</title>
        <authorList>
            <person name="Teng N.M.Y."/>
            <person name="Kiu R."/>
            <person name="Evans R."/>
            <person name="Baker D.J."/>
            <person name="Zenner C."/>
            <person name="Robinson S.D."/>
            <person name="Hall L.J."/>
        </authorList>
    </citation>
    <scope>NUCLEOTIDE SEQUENCE [LARGE SCALE GENOMIC DNA]</scope>
    <source>
        <strain evidence="1 2">LH1063</strain>
    </source>
</reference>
<protein>
    <submittedName>
        <fullName evidence="1">DUF4861 domain-containing protein</fullName>
    </submittedName>
</protein>
<dbReference type="Proteomes" id="UP001205603">
    <property type="component" value="Unassembled WGS sequence"/>
</dbReference>
<dbReference type="PROSITE" id="PS51257">
    <property type="entry name" value="PROKAR_LIPOPROTEIN"/>
    <property type="match status" value="1"/>
</dbReference>
<accession>A0ABT1MLH9</accession>
<evidence type="ECO:0000313" key="1">
    <source>
        <dbReference type="EMBL" id="MCP9612126.1"/>
    </source>
</evidence>
<evidence type="ECO:0000313" key="2">
    <source>
        <dbReference type="Proteomes" id="UP001205603"/>
    </source>
</evidence>
<proteinExistence type="predicted"/>
<comment type="caution">
    <text evidence="1">The sequence shown here is derived from an EMBL/GenBank/DDBJ whole genome shotgun (WGS) entry which is preliminary data.</text>
</comment>